<reference evidence="2" key="1">
    <citation type="submission" date="2022-09" db="EMBL/GenBank/DDBJ databases">
        <title>Intensive care unit water sources are persistently colonized with multi-drug resistant bacteria and are the site of extensive horizontal gene transfer of antibiotic resistance genes.</title>
        <authorList>
            <person name="Diorio-Toth L."/>
        </authorList>
    </citation>
    <scope>NUCLEOTIDE SEQUENCE</scope>
    <source>
        <strain evidence="2">GD04130</strain>
    </source>
</reference>
<sequence>MTLATHHKEPLQVLCEFFNLAWCHSHGGARVAARLLLSLYNSRRFPFELDELRCLDSQHLADALVLLEFDANLQKEVHDWLNHLFDRNDFGMRFEHLAHMWARKAKWDKCKKEYLHPVEPLKLVWKAGGAA</sequence>
<dbReference type="EMBL" id="JAODZU010000018">
    <property type="protein sequence ID" value="MDH0364225.1"/>
    <property type="molecule type" value="Genomic_DNA"/>
</dbReference>
<organism evidence="2 3">
    <name type="scientific">Comamonas aquatica</name>
    <dbReference type="NCBI Taxonomy" id="225991"/>
    <lineage>
        <taxon>Bacteria</taxon>
        <taxon>Pseudomonadati</taxon>
        <taxon>Pseudomonadota</taxon>
        <taxon>Betaproteobacteria</taxon>
        <taxon>Burkholderiales</taxon>
        <taxon>Comamonadaceae</taxon>
        <taxon>Comamonas</taxon>
    </lineage>
</organism>
<evidence type="ECO:0000313" key="2">
    <source>
        <dbReference type="EMBL" id="MDH0364225.1"/>
    </source>
</evidence>
<evidence type="ECO:0000259" key="1">
    <source>
        <dbReference type="Pfam" id="PF24720"/>
    </source>
</evidence>
<accession>A0AA42HTH6</accession>
<protein>
    <recommendedName>
        <fullName evidence="1">DUF7673 domain-containing protein</fullName>
    </recommendedName>
</protein>
<proteinExistence type="predicted"/>
<evidence type="ECO:0000313" key="3">
    <source>
        <dbReference type="Proteomes" id="UP001158297"/>
    </source>
</evidence>
<dbReference type="Pfam" id="PF24720">
    <property type="entry name" value="DUF7673"/>
    <property type="match status" value="1"/>
</dbReference>
<feature type="domain" description="DUF7673" evidence="1">
    <location>
        <begin position="18"/>
        <end position="101"/>
    </location>
</feature>
<dbReference type="Proteomes" id="UP001158297">
    <property type="component" value="Unassembled WGS sequence"/>
</dbReference>
<comment type="caution">
    <text evidence="2">The sequence shown here is derived from an EMBL/GenBank/DDBJ whole genome shotgun (WGS) entry which is preliminary data.</text>
</comment>
<dbReference type="AlphaFoldDB" id="A0AA42HTH6"/>
<name>A0AA42HTH6_9BURK</name>
<dbReference type="InterPro" id="IPR056090">
    <property type="entry name" value="DUF7673"/>
</dbReference>
<gene>
    <name evidence="2" type="ORF">N7330_14375</name>
</gene>
<dbReference type="RefSeq" id="WP_279860382.1">
    <property type="nucleotide sequence ID" value="NZ_JAODZU010000018.1"/>
</dbReference>